<dbReference type="Pfam" id="PF13145">
    <property type="entry name" value="Rotamase_2"/>
    <property type="match status" value="1"/>
</dbReference>
<protein>
    <submittedName>
        <fullName evidence="4">PPIC-type PPIASE domain-containing protein</fullName>
    </submittedName>
</protein>
<organism evidence="4 5">
    <name type="scientific">Gracilimonas mengyeensis</name>
    <dbReference type="NCBI Taxonomy" id="1302730"/>
    <lineage>
        <taxon>Bacteria</taxon>
        <taxon>Pseudomonadati</taxon>
        <taxon>Balneolota</taxon>
        <taxon>Balneolia</taxon>
        <taxon>Balneolales</taxon>
        <taxon>Balneolaceae</taxon>
        <taxon>Gracilimonas</taxon>
    </lineage>
</organism>
<dbReference type="OrthoDB" id="14196at2"/>
<dbReference type="InterPro" id="IPR000297">
    <property type="entry name" value="PPIase_PpiC"/>
</dbReference>
<dbReference type="Proteomes" id="UP000317557">
    <property type="component" value="Unassembled WGS sequence"/>
</dbReference>
<feature type="chain" id="PRO_5022093771" evidence="2">
    <location>
        <begin position="24"/>
        <end position="646"/>
    </location>
</feature>
<dbReference type="GO" id="GO:0003755">
    <property type="term" value="F:peptidyl-prolyl cis-trans isomerase activity"/>
    <property type="evidence" value="ECO:0007669"/>
    <property type="project" value="UniProtKB-KW"/>
</dbReference>
<keyword evidence="5" id="KW-1185">Reference proteome</keyword>
<dbReference type="EMBL" id="FXTP01000001">
    <property type="protein sequence ID" value="SMO35203.1"/>
    <property type="molecule type" value="Genomic_DNA"/>
</dbReference>
<feature type="domain" description="PpiC" evidence="3">
    <location>
        <begin position="232"/>
        <end position="330"/>
    </location>
</feature>
<reference evidence="4 5" key="1">
    <citation type="submission" date="2017-05" db="EMBL/GenBank/DDBJ databases">
        <authorList>
            <person name="Varghese N."/>
            <person name="Submissions S."/>
        </authorList>
    </citation>
    <scope>NUCLEOTIDE SEQUENCE [LARGE SCALE GENOMIC DNA]</scope>
    <source>
        <strain evidence="4 5">DSM 21985</strain>
    </source>
</reference>
<dbReference type="PROSITE" id="PS50198">
    <property type="entry name" value="PPIC_PPIASE_2"/>
    <property type="match status" value="2"/>
</dbReference>
<dbReference type="Pfam" id="PF00639">
    <property type="entry name" value="Rotamase"/>
    <property type="match status" value="2"/>
</dbReference>
<dbReference type="Gene3D" id="3.10.50.40">
    <property type="match status" value="2"/>
</dbReference>
<keyword evidence="1" id="KW-0413">Isomerase</keyword>
<evidence type="ECO:0000259" key="3">
    <source>
        <dbReference type="PROSITE" id="PS50198"/>
    </source>
</evidence>
<feature type="domain" description="PpiC" evidence="3">
    <location>
        <begin position="125"/>
        <end position="227"/>
    </location>
</feature>
<evidence type="ECO:0000313" key="4">
    <source>
        <dbReference type="EMBL" id="SMO35203.1"/>
    </source>
</evidence>
<sequence length="646" mass="75095">MANSMKRIVFSLFIFLISPALLWAQSSSDKTVVGKVGKEKVTYAELKNNINSGEASNPTLQELEEFLPVYLDYKAKLKAAQDLGYYQDSSLIEEHKAYAKQAAYAKWLQSEIKPTLFESYYERSTEELKTFHILIAADARISAEREAEIKQQLQEAKEKIQEGVPLEEVNQEYSTKRNGRSMGGDIPWISAGRTVSEFEDVAYNLEVGEISEPFKTQFGYHIVLLQDRRERTRARQTSHIYVRATQDTTAYQKISKAYAALEDGQPWGEVVQDYTEDGNSRNSGGRLGWVSYQSNFAMNFVDAVMNISPESEYSEPVQTNYGYHIFKIDSVQTYASEEERRAALMKGFEDSPAFEENNAFVVSYLKDRFETKTFENNLEQYSEWLVDSDSLMLSEIDSPGKSLLQKPVYHFKDTKKTIGDLHQYFKEKYANRMGRDYADDWFNNFVNYVIDENIIELTKEVFPEFKKQSKSYMDGLVVYQINDDKVWSSATVDTSRLEKIYEDNPEEYSYSERPYYYLITSAEDSLLMEAKAFIQEGNNPDSLKTEIKGIAFRADSLNSYTESPYNRLENLDEGEFSEPFEYNKRRAIFWLKDRLPSRRMTFEEAFSKLLADFQPVREQEWLNKIRDEYNVKVYTDKLSKAYQKDS</sequence>
<evidence type="ECO:0000313" key="5">
    <source>
        <dbReference type="Proteomes" id="UP000317557"/>
    </source>
</evidence>
<dbReference type="SUPFAM" id="SSF54534">
    <property type="entry name" value="FKBP-like"/>
    <property type="match status" value="2"/>
</dbReference>
<proteinExistence type="predicted"/>
<keyword evidence="1" id="KW-0697">Rotamase</keyword>
<dbReference type="InterPro" id="IPR046357">
    <property type="entry name" value="PPIase_dom_sf"/>
</dbReference>
<dbReference type="InterPro" id="IPR050245">
    <property type="entry name" value="PrsA_foldase"/>
</dbReference>
<gene>
    <name evidence="4" type="ORF">SAMN06265219_101202</name>
</gene>
<name>A0A521AK96_9BACT</name>
<accession>A0A521AK96</accession>
<dbReference type="PANTHER" id="PTHR47245">
    <property type="entry name" value="PEPTIDYLPROLYL ISOMERASE"/>
    <property type="match status" value="1"/>
</dbReference>
<evidence type="ECO:0000256" key="2">
    <source>
        <dbReference type="SAM" id="SignalP"/>
    </source>
</evidence>
<keyword evidence="2" id="KW-0732">Signal</keyword>
<evidence type="ECO:0000256" key="1">
    <source>
        <dbReference type="PROSITE-ProRule" id="PRU00278"/>
    </source>
</evidence>
<feature type="signal peptide" evidence="2">
    <location>
        <begin position="1"/>
        <end position="23"/>
    </location>
</feature>
<dbReference type="PANTHER" id="PTHR47245:SF2">
    <property type="entry name" value="PEPTIDYL-PROLYL CIS-TRANS ISOMERASE HP_0175-RELATED"/>
    <property type="match status" value="1"/>
</dbReference>
<dbReference type="AlphaFoldDB" id="A0A521AK96"/>